<comment type="caution">
    <text evidence="2">The sequence shown here is derived from an EMBL/GenBank/DDBJ whole genome shotgun (WGS) entry which is preliminary data.</text>
</comment>
<dbReference type="PANTHER" id="PTHR13887">
    <property type="entry name" value="GLUTATHIONE S-TRANSFERASE KAPPA"/>
    <property type="match status" value="1"/>
</dbReference>
<keyword evidence="3" id="KW-1185">Reference proteome</keyword>
<organism evidence="2 3">
    <name type="scientific">Glycomyces albidus</name>
    <dbReference type="NCBI Taxonomy" id="2656774"/>
    <lineage>
        <taxon>Bacteria</taxon>
        <taxon>Bacillati</taxon>
        <taxon>Actinomycetota</taxon>
        <taxon>Actinomycetes</taxon>
        <taxon>Glycomycetales</taxon>
        <taxon>Glycomycetaceae</taxon>
        <taxon>Glycomyces</taxon>
    </lineage>
</organism>
<dbReference type="GO" id="GO:0016491">
    <property type="term" value="F:oxidoreductase activity"/>
    <property type="evidence" value="ECO:0007669"/>
    <property type="project" value="InterPro"/>
</dbReference>
<sequence length="223" mass="23908">MTARTATESSTRLTVDVWADVLCPWCYLGEHRLQAAIERSGLADRIDVSVHTFELAPHAGAEVVPALEYLAAEKGVSAGRARAMERHMADLAAAEGLPYAIDRPVANSNDMLRLVHLGAEHGRGWAYLRAMQAAVFSGDHRSFEPATLIRLGGELGIPADRIRDVLESDRYAAAVRADRARALELGARGVPFTVLGGRLGIPGAVGTAEYAAAIEQAWEQVNG</sequence>
<dbReference type="PANTHER" id="PTHR13887:SF41">
    <property type="entry name" value="THIOREDOXIN SUPERFAMILY PROTEIN"/>
    <property type="match status" value="1"/>
</dbReference>
<evidence type="ECO:0000259" key="1">
    <source>
        <dbReference type="Pfam" id="PF01323"/>
    </source>
</evidence>
<dbReference type="InterPro" id="IPR036249">
    <property type="entry name" value="Thioredoxin-like_sf"/>
</dbReference>
<evidence type="ECO:0000313" key="3">
    <source>
        <dbReference type="Proteomes" id="UP000477750"/>
    </source>
</evidence>
<dbReference type="RefSeq" id="WP_153023903.1">
    <property type="nucleotide sequence ID" value="NZ_WIAO01000003.1"/>
</dbReference>
<accession>A0A6L5G4Z1</accession>
<feature type="domain" description="DSBA-like thioredoxin" evidence="1">
    <location>
        <begin position="14"/>
        <end position="214"/>
    </location>
</feature>
<dbReference type="SUPFAM" id="SSF52833">
    <property type="entry name" value="Thioredoxin-like"/>
    <property type="match status" value="1"/>
</dbReference>
<dbReference type="InterPro" id="IPR001853">
    <property type="entry name" value="DSBA-like_thioredoxin_dom"/>
</dbReference>
<name>A0A6L5G4Z1_9ACTN</name>
<dbReference type="Proteomes" id="UP000477750">
    <property type="component" value="Unassembled WGS sequence"/>
</dbReference>
<protein>
    <submittedName>
        <fullName evidence="2">DsbA family oxidoreductase</fullName>
    </submittedName>
</protein>
<dbReference type="Pfam" id="PF01323">
    <property type="entry name" value="DSBA"/>
    <property type="match status" value="1"/>
</dbReference>
<dbReference type="AlphaFoldDB" id="A0A6L5G4Z1"/>
<dbReference type="EMBL" id="WIAO01000003">
    <property type="protein sequence ID" value="MQM24713.1"/>
    <property type="molecule type" value="Genomic_DNA"/>
</dbReference>
<evidence type="ECO:0000313" key="2">
    <source>
        <dbReference type="EMBL" id="MQM24713.1"/>
    </source>
</evidence>
<reference evidence="2 3" key="1">
    <citation type="submission" date="2019-10" db="EMBL/GenBank/DDBJ databases">
        <title>Glycomyces albidus sp. nov., a novel actinomycete isolated from rhizosphere soil of wheat (Triticum aestivum L.).</title>
        <authorList>
            <person name="Qian L."/>
        </authorList>
    </citation>
    <scope>NUCLEOTIDE SEQUENCE [LARGE SCALE GENOMIC DNA]</scope>
    <source>
        <strain evidence="2 3">NEAU-7082</strain>
    </source>
</reference>
<proteinExistence type="predicted"/>
<gene>
    <name evidence="2" type="ORF">GFD30_03825</name>
</gene>
<dbReference type="Gene3D" id="3.40.30.10">
    <property type="entry name" value="Glutaredoxin"/>
    <property type="match status" value="1"/>
</dbReference>